<dbReference type="Gene3D" id="3.50.50.60">
    <property type="entry name" value="FAD/NAD(P)-binding domain"/>
    <property type="match status" value="1"/>
</dbReference>
<dbReference type="GeneID" id="19251786"/>
<name>E9EC77_METAQ</name>
<dbReference type="OrthoDB" id="66881at2759"/>
<proteinExistence type="predicted"/>
<keyword evidence="2" id="KW-0503">Monooxygenase</keyword>
<dbReference type="KEGG" id="maw:19251786"/>
<dbReference type="AlphaFoldDB" id="E9EC77"/>
<keyword evidence="3" id="KW-1185">Reference proteome</keyword>
<feature type="region of interest" description="Disordered" evidence="1">
    <location>
        <begin position="215"/>
        <end position="256"/>
    </location>
</feature>
<evidence type="ECO:0000313" key="2">
    <source>
        <dbReference type="EMBL" id="EFY86461.1"/>
    </source>
</evidence>
<feature type="compositionally biased region" description="Basic and acidic residues" evidence="1">
    <location>
        <begin position="105"/>
        <end position="118"/>
    </location>
</feature>
<dbReference type="SUPFAM" id="SSF51905">
    <property type="entry name" value="FAD/NAD(P)-binding domain"/>
    <property type="match status" value="1"/>
</dbReference>
<keyword evidence="2" id="KW-0560">Oxidoreductase</keyword>
<organism evidence="3">
    <name type="scientific">Metarhizium acridum (strain CQMa 102)</name>
    <dbReference type="NCBI Taxonomy" id="655827"/>
    <lineage>
        <taxon>Eukaryota</taxon>
        <taxon>Fungi</taxon>
        <taxon>Dikarya</taxon>
        <taxon>Ascomycota</taxon>
        <taxon>Pezizomycotina</taxon>
        <taxon>Sordariomycetes</taxon>
        <taxon>Hypocreomycetidae</taxon>
        <taxon>Hypocreales</taxon>
        <taxon>Clavicipitaceae</taxon>
        <taxon>Metarhizium</taxon>
    </lineage>
</organism>
<feature type="compositionally biased region" description="Basic residues" evidence="1">
    <location>
        <begin position="150"/>
        <end position="160"/>
    </location>
</feature>
<feature type="region of interest" description="Disordered" evidence="1">
    <location>
        <begin position="150"/>
        <end position="195"/>
    </location>
</feature>
<feature type="region of interest" description="Disordered" evidence="1">
    <location>
        <begin position="271"/>
        <end position="295"/>
    </location>
</feature>
<dbReference type="EMBL" id="GL698546">
    <property type="protein sequence ID" value="EFY86461.1"/>
    <property type="molecule type" value="Genomic_DNA"/>
</dbReference>
<evidence type="ECO:0000313" key="3">
    <source>
        <dbReference type="Proteomes" id="UP000002499"/>
    </source>
</evidence>
<protein>
    <submittedName>
        <fullName evidence="2">Flavin-binding monooxygenase-like family protein</fullName>
    </submittedName>
</protein>
<dbReference type="GO" id="GO:0004497">
    <property type="term" value="F:monooxygenase activity"/>
    <property type="evidence" value="ECO:0007669"/>
    <property type="project" value="UniProtKB-KW"/>
</dbReference>
<evidence type="ECO:0000256" key="1">
    <source>
        <dbReference type="SAM" id="MobiDB-lite"/>
    </source>
</evidence>
<sequence length="295" mass="32075">MADKGHIRLLQVRSLAFRRVGRLQARIHAASPQDLHRPDLRRPYNGCRMRKLPLPFVGSHEPPVPGGDGLTCMTPRQTEARRHQMAEMTADDKSSVPGPAPDMDSLTKRHTEESAKRFRTDGSAQYIELAEAPSALADVVKDPWVDGPRLHLHGPARRNQIRAQEPLPPRPRNKTGGNAGKAQPTQDGRPGEPPIDTAVTAQFVVVTGGVLNHPEIPQVPGLDTSSGQMMHTSRRKHDVSGGSRGKRSQPGLKRKNVRIVGTGAAAAELRAGQTSCTCSSARPPVWTNAARDSHR</sequence>
<feature type="region of interest" description="Disordered" evidence="1">
    <location>
        <begin position="88"/>
        <end position="118"/>
    </location>
</feature>
<accession>E9EC77</accession>
<reference evidence="2 3" key="1">
    <citation type="journal article" date="2011" name="PLoS Genet.">
        <title>Genome sequencing and comparative transcriptomics of the model entomopathogenic fungi Metarhizium anisopliae and M. acridum.</title>
        <authorList>
            <person name="Gao Q."/>
            <person name="Jin K."/>
            <person name="Ying S.H."/>
            <person name="Zhang Y."/>
            <person name="Xiao G."/>
            <person name="Shang Y."/>
            <person name="Duan Z."/>
            <person name="Hu X."/>
            <person name="Xie X.Q."/>
            <person name="Zhou G."/>
            <person name="Peng G."/>
            <person name="Luo Z."/>
            <person name="Huang W."/>
            <person name="Wang B."/>
            <person name="Fang W."/>
            <person name="Wang S."/>
            <person name="Zhong Y."/>
            <person name="Ma L.J."/>
            <person name="St Leger R.J."/>
            <person name="Zhao G.P."/>
            <person name="Pei Y."/>
            <person name="Feng M.G."/>
            <person name="Xia Y."/>
            <person name="Wang C."/>
        </authorList>
    </citation>
    <scope>NUCLEOTIDE SEQUENCE [LARGE SCALE GENOMIC DNA]</scope>
    <source>
        <strain evidence="2 3">CQMa 102</strain>
    </source>
</reference>
<dbReference type="InParanoid" id="E9EC77"/>
<dbReference type="InterPro" id="IPR036188">
    <property type="entry name" value="FAD/NAD-bd_sf"/>
</dbReference>
<gene>
    <name evidence="2" type="ORF">MAC_07475</name>
</gene>
<dbReference type="HOGENOM" id="CLU_943599_0_0_1"/>
<dbReference type="Proteomes" id="UP000002499">
    <property type="component" value="Unassembled WGS sequence"/>
</dbReference>
<feature type="compositionally biased region" description="Basic residues" evidence="1">
    <location>
        <begin position="244"/>
        <end position="256"/>
    </location>
</feature>